<name>A0A327QJA3_9BACT</name>
<keyword evidence="2" id="KW-1185">Reference proteome</keyword>
<protein>
    <recommendedName>
        <fullName evidence="3">DUF3990 domain-containing protein</fullName>
    </recommendedName>
</protein>
<organism evidence="1 2">
    <name type="scientific">Chitinophaga skermanii</name>
    <dbReference type="NCBI Taxonomy" id="331697"/>
    <lineage>
        <taxon>Bacteria</taxon>
        <taxon>Pseudomonadati</taxon>
        <taxon>Bacteroidota</taxon>
        <taxon>Chitinophagia</taxon>
        <taxon>Chitinophagales</taxon>
        <taxon>Chitinophagaceae</taxon>
        <taxon>Chitinophaga</taxon>
    </lineage>
</organism>
<dbReference type="AlphaFoldDB" id="A0A327QJA3"/>
<dbReference type="RefSeq" id="WP_111598374.1">
    <property type="nucleotide sequence ID" value="NZ_QLLL01000005.1"/>
</dbReference>
<dbReference type="SUPFAM" id="SSF56399">
    <property type="entry name" value="ADP-ribosylation"/>
    <property type="match status" value="1"/>
</dbReference>
<dbReference type="Proteomes" id="UP000249547">
    <property type="component" value="Unassembled WGS sequence"/>
</dbReference>
<proteinExistence type="predicted"/>
<dbReference type="OrthoDB" id="9800843at2"/>
<gene>
    <name evidence="1" type="ORF">LX64_02935</name>
</gene>
<evidence type="ECO:0000313" key="1">
    <source>
        <dbReference type="EMBL" id="RAJ04058.1"/>
    </source>
</evidence>
<reference evidence="1 2" key="1">
    <citation type="submission" date="2018-06" db="EMBL/GenBank/DDBJ databases">
        <title>Genomic Encyclopedia of Archaeal and Bacterial Type Strains, Phase II (KMG-II): from individual species to whole genera.</title>
        <authorList>
            <person name="Goeker M."/>
        </authorList>
    </citation>
    <scope>NUCLEOTIDE SEQUENCE [LARGE SCALE GENOMIC DNA]</scope>
    <source>
        <strain evidence="1 2">DSM 23857</strain>
    </source>
</reference>
<sequence length="211" mass="24358">MKYRNQQLIIGYHGCDKSVRDYLLHNPFSIKMSESPYDWLGHGFYVWENNYERAMEWAIDKHKKGLIQDPAVLGVVFQQHHCCDLLNNDDMQLLVDTYKATLASYTIENVPLPQNLDAPGDPHKDKLLRYLDCTIIESMHKIVEGNRLAFDTMRCTFTEGAPLFEGSAFREKTHVQVCIRNPACIKGMFIPKSYYAHSSPPHMEDIQFALS</sequence>
<evidence type="ECO:0000313" key="2">
    <source>
        <dbReference type="Proteomes" id="UP000249547"/>
    </source>
</evidence>
<dbReference type="EMBL" id="QLLL01000005">
    <property type="protein sequence ID" value="RAJ04058.1"/>
    <property type="molecule type" value="Genomic_DNA"/>
</dbReference>
<comment type="caution">
    <text evidence="1">The sequence shown here is derived from an EMBL/GenBank/DDBJ whole genome shotgun (WGS) entry which is preliminary data.</text>
</comment>
<accession>A0A327QJA3</accession>
<evidence type="ECO:0008006" key="3">
    <source>
        <dbReference type="Google" id="ProtNLM"/>
    </source>
</evidence>